<dbReference type="SUPFAM" id="SSF117782">
    <property type="entry name" value="YbjQ-like"/>
    <property type="match status" value="1"/>
</dbReference>
<evidence type="ECO:0008006" key="4">
    <source>
        <dbReference type="Google" id="ProtNLM"/>
    </source>
</evidence>
<organism evidence="2 3">
    <name type="scientific">Bifidobacterium catulorum</name>
    <dbReference type="NCBI Taxonomy" id="1630173"/>
    <lineage>
        <taxon>Bacteria</taxon>
        <taxon>Bacillati</taxon>
        <taxon>Actinomycetota</taxon>
        <taxon>Actinomycetes</taxon>
        <taxon>Bifidobacteriales</taxon>
        <taxon>Bifidobacteriaceae</taxon>
        <taxon>Bifidobacterium</taxon>
    </lineage>
</organism>
<accession>A0A2U2MSC8</accession>
<dbReference type="Proteomes" id="UP000245753">
    <property type="component" value="Unassembled WGS sequence"/>
</dbReference>
<gene>
    <name evidence="2" type="ORF">DF200_06100</name>
</gene>
<dbReference type="InterPro" id="IPR002765">
    <property type="entry name" value="UPF0145_YbjQ-like"/>
</dbReference>
<evidence type="ECO:0000256" key="1">
    <source>
        <dbReference type="ARBA" id="ARBA00010751"/>
    </source>
</evidence>
<evidence type="ECO:0000313" key="2">
    <source>
        <dbReference type="EMBL" id="PWG59740.1"/>
    </source>
</evidence>
<dbReference type="AlphaFoldDB" id="A0A2U2MSC8"/>
<dbReference type="EMBL" id="QFFN01000014">
    <property type="protein sequence ID" value="PWG59740.1"/>
    <property type="molecule type" value="Genomic_DNA"/>
</dbReference>
<dbReference type="InterPro" id="IPR035439">
    <property type="entry name" value="UPF0145_dom_sf"/>
</dbReference>
<keyword evidence="3" id="KW-1185">Reference proteome</keyword>
<reference evidence="2 3" key="1">
    <citation type="journal article" date="2018" name="Int. J. Syst. Evol. Microbiol.">
        <title>Bifidobacterium catulorum sp. nov., a novel taxon from the faeces of the baby common marmoset (Callithrix jacchus).</title>
        <authorList>
            <person name="Modesto M."/>
            <person name="Michelini S."/>
            <person name="Oki K."/>
            <person name="Biavati B."/>
            <person name="Watanabe K."/>
            <person name="Mattarelli P."/>
        </authorList>
    </citation>
    <scope>NUCLEOTIDE SEQUENCE [LARGE SCALE GENOMIC DNA]</scope>
    <source>
        <strain evidence="2 3">MRM 8.19</strain>
    </source>
</reference>
<evidence type="ECO:0000313" key="3">
    <source>
        <dbReference type="Proteomes" id="UP000245753"/>
    </source>
</evidence>
<name>A0A2U2MSC8_9BIFI</name>
<dbReference type="Pfam" id="PF01906">
    <property type="entry name" value="YbjQ_1"/>
    <property type="match status" value="1"/>
</dbReference>
<dbReference type="PANTHER" id="PTHR34068:SF1">
    <property type="entry name" value="UPF0145 PROTEIN YBJQ"/>
    <property type="match status" value="1"/>
</dbReference>
<comment type="caution">
    <text evidence="2">The sequence shown here is derived from an EMBL/GenBank/DDBJ whole genome shotgun (WGS) entry which is preliminary data.</text>
</comment>
<proteinExistence type="inferred from homology"/>
<dbReference type="Gene3D" id="3.30.110.70">
    <property type="entry name" value="Hypothetical protein apc22750. Chain B"/>
    <property type="match status" value="1"/>
</dbReference>
<comment type="similarity">
    <text evidence="1">Belongs to the UPF0145 family.</text>
</comment>
<sequence>MSQILITSGFNFDGYSIKKYSGYISGDDVLQIDRGREGIFSNPTAVGPAMSKALVSLRRNALAELKEAALDLGCNAVIGVDFDYMTLAPETVNMNGGTLYLPYVFCVTANGNAVVIEKKA</sequence>
<dbReference type="PANTHER" id="PTHR34068">
    <property type="entry name" value="UPF0145 PROTEIN YBJQ"/>
    <property type="match status" value="1"/>
</dbReference>
<protein>
    <recommendedName>
        <fullName evidence="4">Heavy metal-binding domain-containing protein</fullName>
    </recommendedName>
</protein>